<accession>A0A6N8FT09</accession>
<sequence length="63" mass="7054">MQVGKNYDSIDMISTAQSIYPDCMPETTSVQTTWSTTAAPYLDTRLEEPGSGWCEAGRDYLNR</sequence>
<protein>
    <submittedName>
        <fullName evidence="1">Uncharacterized protein</fullName>
    </submittedName>
</protein>
<name>A0A6N8FT09_9CHRO</name>
<dbReference type="Proteomes" id="UP000441797">
    <property type="component" value="Unassembled WGS sequence"/>
</dbReference>
<keyword evidence="2" id="KW-1185">Reference proteome</keyword>
<organism evidence="1 2">
    <name type="scientific">Gloeocapsopsis dulcis AAB1 = 1H9</name>
    <dbReference type="NCBI Taxonomy" id="1433147"/>
    <lineage>
        <taxon>Bacteria</taxon>
        <taxon>Bacillati</taxon>
        <taxon>Cyanobacteriota</taxon>
        <taxon>Cyanophyceae</taxon>
        <taxon>Oscillatoriophycideae</taxon>
        <taxon>Chroococcales</taxon>
        <taxon>Chroococcaceae</taxon>
        <taxon>Gloeocapsopsis</taxon>
        <taxon>Gloeocapsopsis dulcis</taxon>
    </lineage>
</organism>
<evidence type="ECO:0000313" key="1">
    <source>
        <dbReference type="EMBL" id="MUL36233.1"/>
    </source>
</evidence>
<proteinExistence type="predicted"/>
<dbReference type="AlphaFoldDB" id="A0A6N8FT09"/>
<evidence type="ECO:0000313" key="2">
    <source>
        <dbReference type="Proteomes" id="UP000441797"/>
    </source>
</evidence>
<reference evidence="1 2" key="1">
    <citation type="journal article" date="2019" name="Front. Microbiol.">
        <title>Genomic Features for Desiccation Tolerance and Sugar Biosynthesis in the Extremophile Gloeocapsopsis sp. UTEX B3054.</title>
        <authorList>
            <person name="Urrejola C."/>
            <person name="Alcorta J."/>
            <person name="Salas L."/>
            <person name="Vasquez M."/>
            <person name="Polz M.F."/>
            <person name="Vicuna R."/>
            <person name="Diez B."/>
        </authorList>
    </citation>
    <scope>NUCLEOTIDE SEQUENCE [LARGE SCALE GENOMIC DNA]</scope>
    <source>
        <strain evidence="1 2">1H9</strain>
    </source>
</reference>
<gene>
    <name evidence="1" type="ORF">BWI75_07710</name>
</gene>
<comment type="caution">
    <text evidence="1">The sequence shown here is derived from an EMBL/GenBank/DDBJ whole genome shotgun (WGS) entry which is preliminary data.</text>
</comment>
<dbReference type="EMBL" id="NAPY01000009">
    <property type="protein sequence ID" value="MUL36233.1"/>
    <property type="molecule type" value="Genomic_DNA"/>
</dbReference>